<dbReference type="PANTHER" id="PTHR12581:SF0">
    <property type="entry name" value="KRR1 SMALL SUBUNIT PROCESSOME COMPONENT HOMOLOG"/>
    <property type="match status" value="1"/>
</dbReference>
<dbReference type="GO" id="GO:0032040">
    <property type="term" value="C:small-subunit processome"/>
    <property type="evidence" value="ECO:0007669"/>
    <property type="project" value="TreeGrafter"/>
</dbReference>
<dbReference type="InterPro" id="IPR041174">
    <property type="entry name" value="KRR1-like_KH1"/>
</dbReference>
<evidence type="ECO:0000313" key="12">
    <source>
        <dbReference type="Proteomes" id="UP001489004"/>
    </source>
</evidence>
<comment type="caution">
    <text evidence="11">The sequence shown here is derived from an EMBL/GenBank/DDBJ whole genome shotgun (WGS) entry which is preliminary data.</text>
</comment>
<feature type="region of interest" description="Disordered" evidence="9">
    <location>
        <begin position="267"/>
        <end position="364"/>
    </location>
</feature>
<keyword evidence="5 8" id="KW-0694">RNA-binding</keyword>
<feature type="domain" description="K Homology" evidence="10">
    <location>
        <begin position="129"/>
        <end position="189"/>
    </location>
</feature>
<accession>A0AAW1QT14</accession>
<keyword evidence="12" id="KW-1185">Reference proteome</keyword>
<dbReference type="InterPro" id="IPR004087">
    <property type="entry name" value="KH_dom"/>
</dbReference>
<dbReference type="Proteomes" id="UP001489004">
    <property type="component" value="Unassembled WGS sequence"/>
</dbReference>
<dbReference type="CDD" id="cd22394">
    <property type="entry name" value="KH-I_KRR1_rpt2"/>
    <property type="match status" value="1"/>
</dbReference>
<evidence type="ECO:0000256" key="2">
    <source>
        <dbReference type="ARBA" id="ARBA00009344"/>
    </source>
</evidence>
<evidence type="ECO:0000256" key="5">
    <source>
        <dbReference type="ARBA" id="ARBA00022884"/>
    </source>
</evidence>
<dbReference type="GO" id="GO:0003723">
    <property type="term" value="F:RNA binding"/>
    <property type="evidence" value="ECO:0007669"/>
    <property type="project" value="UniProtKB-KW"/>
</dbReference>
<dbReference type="InterPro" id="IPR048548">
    <property type="entry name" value="KRR1-like_KH2"/>
</dbReference>
<dbReference type="InterPro" id="IPR036612">
    <property type="entry name" value="KH_dom_type_1_sf"/>
</dbReference>
<feature type="compositionally biased region" description="Basic residues" evidence="9">
    <location>
        <begin position="354"/>
        <end position="364"/>
    </location>
</feature>
<dbReference type="FunFam" id="3.30.1370.10:FF:000014">
    <property type="entry name" value="KRR1 small subunit processome component"/>
    <property type="match status" value="1"/>
</dbReference>
<dbReference type="PIRSF" id="PIRSF006515">
    <property type="entry name" value="KRR1"/>
    <property type="match status" value="1"/>
</dbReference>
<evidence type="ECO:0000256" key="9">
    <source>
        <dbReference type="SAM" id="MobiDB-lite"/>
    </source>
</evidence>
<dbReference type="AlphaFoldDB" id="A0AAW1QT14"/>
<evidence type="ECO:0000256" key="7">
    <source>
        <dbReference type="ARBA" id="ARBA00023274"/>
    </source>
</evidence>
<dbReference type="InterPro" id="IPR048550">
    <property type="entry name" value="KRR1-like_KH1_euk"/>
</dbReference>
<dbReference type="GO" id="GO:0006364">
    <property type="term" value="P:rRNA processing"/>
    <property type="evidence" value="ECO:0007669"/>
    <property type="project" value="UniProtKB-KW"/>
</dbReference>
<evidence type="ECO:0000256" key="4">
    <source>
        <dbReference type="ARBA" id="ARBA00022552"/>
    </source>
</evidence>
<gene>
    <name evidence="11" type="ORF">WJX72_009757</name>
</gene>
<organism evidence="11 12">
    <name type="scientific">[Myrmecia] bisecta</name>
    <dbReference type="NCBI Taxonomy" id="41462"/>
    <lineage>
        <taxon>Eukaryota</taxon>
        <taxon>Viridiplantae</taxon>
        <taxon>Chlorophyta</taxon>
        <taxon>core chlorophytes</taxon>
        <taxon>Trebouxiophyceae</taxon>
        <taxon>Trebouxiales</taxon>
        <taxon>Trebouxiaceae</taxon>
        <taxon>Myrmecia</taxon>
    </lineage>
</organism>
<evidence type="ECO:0000256" key="6">
    <source>
        <dbReference type="ARBA" id="ARBA00023242"/>
    </source>
</evidence>
<keyword evidence="7 8" id="KW-0687">Ribonucleoprotein</keyword>
<comment type="function">
    <text evidence="8">Required for 40S ribosome biogenesis. Involved in nucleolar processing of pre-18S ribosomal RNA and ribosome assembly.</text>
</comment>
<dbReference type="SMART" id="SM00322">
    <property type="entry name" value="KH"/>
    <property type="match status" value="1"/>
</dbReference>
<dbReference type="Pfam" id="PF21800">
    <property type="entry name" value="KH_KRR1_2nd"/>
    <property type="match status" value="1"/>
</dbReference>
<protein>
    <recommendedName>
        <fullName evidence="8">KRR1 small subunit processome component</fullName>
    </recommendedName>
    <alternativeName>
        <fullName evidence="8">KRR-R motif-containing protein 1</fullName>
    </alternativeName>
</protein>
<comment type="subunit">
    <text evidence="8">Component of the ribosomal small subunit (SSU) processome.</text>
</comment>
<evidence type="ECO:0000256" key="8">
    <source>
        <dbReference type="PIRNR" id="PIRNR006515"/>
    </source>
</evidence>
<dbReference type="EMBL" id="JALJOR010000002">
    <property type="protein sequence ID" value="KAK9824368.1"/>
    <property type="molecule type" value="Genomic_DNA"/>
</dbReference>
<dbReference type="Pfam" id="PF17903">
    <property type="entry name" value="KH_KRR1_1st"/>
    <property type="match status" value="1"/>
</dbReference>
<feature type="region of interest" description="Disordered" evidence="9">
    <location>
        <begin position="228"/>
        <end position="253"/>
    </location>
</feature>
<keyword evidence="3 8" id="KW-0690">Ribosome biogenesis</keyword>
<dbReference type="Gene3D" id="3.30.1370.10">
    <property type="entry name" value="K Homology domain, type 1"/>
    <property type="match status" value="2"/>
</dbReference>
<evidence type="ECO:0000256" key="1">
    <source>
        <dbReference type="ARBA" id="ARBA00004604"/>
    </source>
</evidence>
<comment type="similarity">
    <text evidence="2 8">Belongs to the KRR1 family.</text>
</comment>
<name>A0AAW1QT14_9CHLO</name>
<keyword evidence="6 8" id="KW-0539">Nucleus</keyword>
<reference evidence="11 12" key="1">
    <citation type="journal article" date="2024" name="Nat. Commun.">
        <title>Phylogenomics reveals the evolutionary origins of lichenization in chlorophyte algae.</title>
        <authorList>
            <person name="Puginier C."/>
            <person name="Libourel C."/>
            <person name="Otte J."/>
            <person name="Skaloud P."/>
            <person name="Haon M."/>
            <person name="Grisel S."/>
            <person name="Petersen M."/>
            <person name="Berrin J.G."/>
            <person name="Delaux P.M."/>
            <person name="Dal Grande F."/>
            <person name="Keller J."/>
        </authorList>
    </citation>
    <scope>NUCLEOTIDE SEQUENCE [LARGE SCALE GENOMIC DNA]</scope>
    <source>
        <strain evidence="11 12">SAG 2043</strain>
    </source>
</reference>
<evidence type="ECO:0000259" key="10">
    <source>
        <dbReference type="SMART" id="SM00322"/>
    </source>
</evidence>
<dbReference type="PANTHER" id="PTHR12581">
    <property type="entry name" value="HIV-1 REV BINDING PROTEIN 2, 3"/>
    <property type="match status" value="1"/>
</dbReference>
<keyword evidence="4 8" id="KW-0698">rRNA processing</keyword>
<proteinExistence type="inferred from homology"/>
<feature type="compositionally biased region" description="Basic and acidic residues" evidence="9">
    <location>
        <begin position="268"/>
        <end position="286"/>
    </location>
</feature>
<dbReference type="CDD" id="cd22393">
    <property type="entry name" value="KH-I_KRR1_rpt1"/>
    <property type="match status" value="1"/>
</dbReference>
<dbReference type="InterPro" id="IPR024166">
    <property type="entry name" value="rRNA_assembly_KRR1"/>
</dbReference>
<dbReference type="FunFam" id="3.30.1370.10:FF:000011">
    <property type="entry name" value="KRR1 small subunit processome component"/>
    <property type="match status" value="1"/>
</dbReference>
<comment type="subcellular location">
    <subcellularLocation>
        <location evidence="1 8">Nucleus</location>
        <location evidence="1 8">Nucleolus</location>
    </subcellularLocation>
</comment>
<evidence type="ECO:0000256" key="3">
    <source>
        <dbReference type="ARBA" id="ARBA00022517"/>
    </source>
</evidence>
<dbReference type="InterPro" id="IPR048549">
    <property type="entry name" value="KRR1-like_KH2_euk"/>
</dbReference>
<sequence length="364" mass="41727">MVKHDKDKPWDEDGTDRWSIEPFTKDLNPGGLLEESSFATLFPKYREKYLREVWPAVTKALKDHGLACELNLVEGSMTVRTTRKTWDPYIVVKARDLLKLLARSVPAPQALKVLQDDVQCDIIKIGGLIRNKERFVKRRQRLLGPNGATLKALELLTNCYILVQGNTVAAMGPFAGLKQVRRVVEDCIKNIHPIYHIKTLMIKRELAKDPALANESWDRFLPKFKKKNVKRKAPKDVTKKAYTPFPPPQQPRKLDLQLESGEYFLKPSQREARVQEAQRTRQEARLNQRQQQRQEVFVPPQEDRPAKPSGKPAADPAYLQALTKSLQKKDRAGRKRPAGDAGVERFLVPEHPAKSQRRQRVADK</sequence>
<evidence type="ECO:0000313" key="11">
    <source>
        <dbReference type="EMBL" id="KAK9824368.1"/>
    </source>
</evidence>
<dbReference type="SUPFAM" id="SSF54791">
    <property type="entry name" value="Eukaryotic type KH-domain (KH-domain type I)"/>
    <property type="match status" value="1"/>
</dbReference>